<dbReference type="AlphaFoldDB" id="A0A5C3M0C3"/>
<accession>A0A5C3M0C3</accession>
<dbReference type="Proteomes" id="UP000308652">
    <property type="component" value="Unassembled WGS sequence"/>
</dbReference>
<evidence type="ECO:0000256" key="1">
    <source>
        <dbReference type="SAM" id="MobiDB-lite"/>
    </source>
</evidence>
<protein>
    <recommendedName>
        <fullName evidence="4">NAD-dependent epimerase/dehydratase domain-containing protein</fullName>
    </recommendedName>
</protein>
<keyword evidence="3" id="KW-1185">Reference proteome</keyword>
<dbReference type="Gene3D" id="3.40.50.720">
    <property type="entry name" value="NAD(P)-binding Rossmann-like Domain"/>
    <property type="match status" value="2"/>
</dbReference>
<dbReference type="SUPFAM" id="SSF51735">
    <property type="entry name" value="NAD(P)-binding Rossmann-fold domains"/>
    <property type="match status" value="1"/>
</dbReference>
<name>A0A5C3M0C3_9AGAR</name>
<evidence type="ECO:0000313" key="2">
    <source>
        <dbReference type="EMBL" id="TFK38824.1"/>
    </source>
</evidence>
<feature type="region of interest" description="Disordered" evidence="1">
    <location>
        <begin position="114"/>
        <end position="139"/>
    </location>
</feature>
<gene>
    <name evidence="2" type="ORF">BDQ12DRAFT_666053</name>
</gene>
<reference evidence="2 3" key="1">
    <citation type="journal article" date="2019" name="Nat. Ecol. Evol.">
        <title>Megaphylogeny resolves global patterns of mushroom evolution.</title>
        <authorList>
            <person name="Varga T."/>
            <person name="Krizsan K."/>
            <person name="Foldi C."/>
            <person name="Dima B."/>
            <person name="Sanchez-Garcia M."/>
            <person name="Sanchez-Ramirez S."/>
            <person name="Szollosi G.J."/>
            <person name="Szarkandi J.G."/>
            <person name="Papp V."/>
            <person name="Albert L."/>
            <person name="Andreopoulos W."/>
            <person name="Angelini C."/>
            <person name="Antonin V."/>
            <person name="Barry K.W."/>
            <person name="Bougher N.L."/>
            <person name="Buchanan P."/>
            <person name="Buyck B."/>
            <person name="Bense V."/>
            <person name="Catcheside P."/>
            <person name="Chovatia M."/>
            <person name="Cooper J."/>
            <person name="Damon W."/>
            <person name="Desjardin D."/>
            <person name="Finy P."/>
            <person name="Geml J."/>
            <person name="Haridas S."/>
            <person name="Hughes K."/>
            <person name="Justo A."/>
            <person name="Karasinski D."/>
            <person name="Kautmanova I."/>
            <person name="Kiss B."/>
            <person name="Kocsube S."/>
            <person name="Kotiranta H."/>
            <person name="LaButti K.M."/>
            <person name="Lechner B.E."/>
            <person name="Liimatainen K."/>
            <person name="Lipzen A."/>
            <person name="Lukacs Z."/>
            <person name="Mihaltcheva S."/>
            <person name="Morgado L.N."/>
            <person name="Niskanen T."/>
            <person name="Noordeloos M.E."/>
            <person name="Ohm R.A."/>
            <person name="Ortiz-Santana B."/>
            <person name="Ovrebo C."/>
            <person name="Racz N."/>
            <person name="Riley R."/>
            <person name="Savchenko A."/>
            <person name="Shiryaev A."/>
            <person name="Soop K."/>
            <person name="Spirin V."/>
            <person name="Szebenyi C."/>
            <person name="Tomsovsky M."/>
            <person name="Tulloss R.E."/>
            <person name="Uehling J."/>
            <person name="Grigoriev I.V."/>
            <person name="Vagvolgyi C."/>
            <person name="Papp T."/>
            <person name="Martin F.M."/>
            <person name="Miettinen O."/>
            <person name="Hibbett D.S."/>
            <person name="Nagy L.G."/>
        </authorList>
    </citation>
    <scope>NUCLEOTIDE SEQUENCE [LARGE SCALE GENOMIC DNA]</scope>
    <source>
        <strain evidence="2 3">CBS 166.37</strain>
    </source>
</reference>
<dbReference type="InterPro" id="IPR036291">
    <property type="entry name" value="NAD(P)-bd_dom_sf"/>
</dbReference>
<dbReference type="OrthoDB" id="2735536at2759"/>
<evidence type="ECO:0008006" key="4">
    <source>
        <dbReference type="Google" id="ProtNLM"/>
    </source>
</evidence>
<dbReference type="EMBL" id="ML213602">
    <property type="protein sequence ID" value="TFK38824.1"/>
    <property type="molecule type" value="Genomic_DNA"/>
</dbReference>
<evidence type="ECO:0000313" key="3">
    <source>
        <dbReference type="Proteomes" id="UP000308652"/>
    </source>
</evidence>
<organism evidence="2 3">
    <name type="scientific">Crucibulum laeve</name>
    <dbReference type="NCBI Taxonomy" id="68775"/>
    <lineage>
        <taxon>Eukaryota</taxon>
        <taxon>Fungi</taxon>
        <taxon>Dikarya</taxon>
        <taxon>Basidiomycota</taxon>
        <taxon>Agaricomycotina</taxon>
        <taxon>Agaricomycetes</taxon>
        <taxon>Agaricomycetidae</taxon>
        <taxon>Agaricales</taxon>
        <taxon>Agaricineae</taxon>
        <taxon>Nidulariaceae</taxon>
        <taxon>Crucibulum</taxon>
    </lineage>
</organism>
<sequence length="343" mass="38070">MPQLKFFVRPGSVTGLLACEEAPVPTSPHSKVLVTGANGFIAMGIIRSLLEQEYSMRGAVRTKEKSALLEELFASYAERFEVVVVLGITKHSFDLSLTVHKAYSIAHYSIESQQPSQKAHETSLPRLPQAPSYASSPSLMSAASVEAKVMKIKMRRQNGENEDKDEPTEMEMYWRRRRWPNETQPNCRNKQPPLYNAISPSDLNDSLDWFYRSVIASSQGTSPETSLISEDKVVLPTEASEAYAAHMSPTVLYVNVCDLAQAHMLVLQNEEAGGGRIIVCAGRGTCRCSQHLFLPLTSPISRPLPKGIPGMQGMFFMQYDTSKADRALRVSRETGVIDRFAPL</sequence>
<dbReference type="STRING" id="68775.A0A5C3M0C3"/>
<proteinExistence type="predicted"/>